<comment type="caution">
    <text evidence="1">The sequence shown here is derived from an EMBL/GenBank/DDBJ whole genome shotgun (WGS) entry which is preliminary data.</text>
</comment>
<gene>
    <name evidence="1" type="ORF">A2567_01700</name>
</gene>
<dbReference type="AlphaFoldDB" id="A0A1F5CJX7"/>
<protein>
    <submittedName>
        <fullName evidence="1">Uncharacterized protein</fullName>
    </submittedName>
</protein>
<dbReference type="Proteomes" id="UP000178974">
    <property type="component" value="Unassembled WGS sequence"/>
</dbReference>
<sequence>MILLYHLFGSHEAIRIRAKIKTAPPKKSLTSTFLKFVLPFSSNNDGFRLKYSLKISNTIENITVKNPLKIKNEKGKKDIAHINSPKPRVAPRDIKNACFLFFNPNSSPLRRLIKNPLQNTKKTINIKSKNPRKKLIIWLKIKSQIILEIKNIIIGKNIIKVFRLI</sequence>
<evidence type="ECO:0000313" key="2">
    <source>
        <dbReference type="Proteomes" id="UP000178974"/>
    </source>
</evidence>
<organism evidence="1 2">
    <name type="scientific">Candidatus Azambacteria bacterium RIFOXYD1_FULL_42_11</name>
    <dbReference type="NCBI Taxonomy" id="1797310"/>
    <lineage>
        <taxon>Bacteria</taxon>
        <taxon>Candidatus Azamiibacteriota</taxon>
    </lineage>
</organism>
<proteinExistence type="predicted"/>
<evidence type="ECO:0000313" key="1">
    <source>
        <dbReference type="EMBL" id="OGD43153.1"/>
    </source>
</evidence>
<dbReference type="EMBL" id="MEZA01000007">
    <property type="protein sequence ID" value="OGD43153.1"/>
    <property type="molecule type" value="Genomic_DNA"/>
</dbReference>
<reference evidence="1 2" key="1">
    <citation type="journal article" date="2016" name="Nat. Commun.">
        <title>Thousands of microbial genomes shed light on interconnected biogeochemical processes in an aquifer system.</title>
        <authorList>
            <person name="Anantharaman K."/>
            <person name="Brown C.T."/>
            <person name="Hug L.A."/>
            <person name="Sharon I."/>
            <person name="Castelle C.J."/>
            <person name="Probst A.J."/>
            <person name="Thomas B.C."/>
            <person name="Singh A."/>
            <person name="Wilkins M.J."/>
            <person name="Karaoz U."/>
            <person name="Brodie E.L."/>
            <person name="Williams K.H."/>
            <person name="Hubbard S.S."/>
            <person name="Banfield J.F."/>
        </authorList>
    </citation>
    <scope>NUCLEOTIDE SEQUENCE [LARGE SCALE GENOMIC DNA]</scope>
</reference>
<name>A0A1F5CJX7_9BACT</name>
<accession>A0A1F5CJX7</accession>